<dbReference type="EMBL" id="JAHQIW010004277">
    <property type="protein sequence ID" value="KAJ1361825.1"/>
    <property type="molecule type" value="Genomic_DNA"/>
</dbReference>
<dbReference type="Gene3D" id="2.40.10.10">
    <property type="entry name" value="Trypsin-like serine proteases"/>
    <property type="match status" value="1"/>
</dbReference>
<evidence type="ECO:0000313" key="1">
    <source>
        <dbReference type="EMBL" id="KAJ1361825.1"/>
    </source>
</evidence>
<organism evidence="1 2">
    <name type="scientific">Parelaphostrongylus tenuis</name>
    <name type="common">Meningeal worm</name>
    <dbReference type="NCBI Taxonomy" id="148309"/>
    <lineage>
        <taxon>Eukaryota</taxon>
        <taxon>Metazoa</taxon>
        <taxon>Ecdysozoa</taxon>
        <taxon>Nematoda</taxon>
        <taxon>Chromadorea</taxon>
        <taxon>Rhabditida</taxon>
        <taxon>Rhabditina</taxon>
        <taxon>Rhabditomorpha</taxon>
        <taxon>Strongyloidea</taxon>
        <taxon>Metastrongylidae</taxon>
        <taxon>Parelaphostrongylus</taxon>
    </lineage>
</organism>
<dbReference type="SUPFAM" id="SSF50494">
    <property type="entry name" value="Trypsin-like serine proteases"/>
    <property type="match status" value="1"/>
</dbReference>
<dbReference type="AlphaFoldDB" id="A0AAD5QU04"/>
<sequence>MSYQAKKPELFTIFVGSTCTNPELCWESRPQYSVVEVTVHDKYKPCEDMNDLAILEVSPDITNMHGSPICMPKPVGEPFVDLMTGVGFGIDSM</sequence>
<keyword evidence="2" id="KW-1185">Reference proteome</keyword>
<name>A0AAD5QU04_PARTN</name>
<dbReference type="Proteomes" id="UP001196413">
    <property type="component" value="Unassembled WGS sequence"/>
</dbReference>
<dbReference type="InterPro" id="IPR043504">
    <property type="entry name" value="Peptidase_S1_PA_chymotrypsin"/>
</dbReference>
<comment type="caution">
    <text evidence="1">The sequence shown here is derived from an EMBL/GenBank/DDBJ whole genome shotgun (WGS) entry which is preliminary data.</text>
</comment>
<protein>
    <submittedName>
        <fullName evidence="1">Uncharacterized protein</fullName>
    </submittedName>
</protein>
<reference evidence="1" key="1">
    <citation type="submission" date="2021-06" db="EMBL/GenBank/DDBJ databases">
        <title>Parelaphostrongylus tenuis whole genome reference sequence.</title>
        <authorList>
            <person name="Garwood T.J."/>
            <person name="Larsen P.A."/>
            <person name="Fountain-Jones N.M."/>
            <person name="Garbe J.R."/>
            <person name="Macchietto M.G."/>
            <person name="Kania S.A."/>
            <person name="Gerhold R.W."/>
            <person name="Richards J.E."/>
            <person name="Wolf T.M."/>
        </authorList>
    </citation>
    <scope>NUCLEOTIDE SEQUENCE</scope>
    <source>
        <strain evidence="1">MNPRO001-30</strain>
        <tissue evidence="1">Meninges</tissue>
    </source>
</reference>
<evidence type="ECO:0000313" key="2">
    <source>
        <dbReference type="Proteomes" id="UP001196413"/>
    </source>
</evidence>
<proteinExistence type="predicted"/>
<accession>A0AAD5QU04</accession>
<gene>
    <name evidence="1" type="ORF">KIN20_021175</name>
</gene>
<dbReference type="InterPro" id="IPR009003">
    <property type="entry name" value="Peptidase_S1_PA"/>
</dbReference>